<organism evidence="3 4">
    <name type="scientific">Sphingobium chlorophenolicum L-1</name>
    <dbReference type="NCBI Taxonomy" id="690566"/>
    <lineage>
        <taxon>Bacteria</taxon>
        <taxon>Pseudomonadati</taxon>
        <taxon>Pseudomonadota</taxon>
        <taxon>Alphaproteobacteria</taxon>
        <taxon>Sphingomonadales</taxon>
        <taxon>Sphingomonadaceae</taxon>
        <taxon>Sphingobium</taxon>
    </lineage>
</organism>
<reference evidence="3 4" key="1">
    <citation type="submission" date="2011-05" db="EMBL/GenBank/DDBJ databases">
        <title>Complete sequence of chromosome 2 of Sphingobium chlorophenolicum L-1.</title>
        <authorList>
            <consortium name="US DOE Joint Genome Institute"/>
            <person name="Lucas S."/>
            <person name="Han J."/>
            <person name="Lapidus A."/>
            <person name="Cheng J.-F."/>
            <person name="Goodwin L."/>
            <person name="Pitluck S."/>
            <person name="Peters L."/>
            <person name="Daligault H."/>
            <person name="Han C."/>
            <person name="Tapia R."/>
            <person name="Land M."/>
            <person name="Hauser L."/>
            <person name="Kyrpides N."/>
            <person name="Ivanova N."/>
            <person name="Pagani I."/>
            <person name="Turner P."/>
            <person name="Copley S."/>
            <person name="Woyke T."/>
        </authorList>
    </citation>
    <scope>NUCLEOTIDE SEQUENCE [LARGE SCALE GENOMIC DNA]</scope>
    <source>
        <strain evidence="3 4">L-1</strain>
    </source>
</reference>
<dbReference type="GO" id="GO:0004497">
    <property type="term" value="F:monooxygenase activity"/>
    <property type="evidence" value="ECO:0007669"/>
    <property type="project" value="TreeGrafter"/>
</dbReference>
<keyword evidence="4" id="KW-1185">Reference proteome</keyword>
<evidence type="ECO:0000313" key="4">
    <source>
        <dbReference type="Proteomes" id="UP000007150"/>
    </source>
</evidence>
<dbReference type="HOGENOM" id="CLU_015676_1_0_5"/>
<dbReference type="GO" id="GO:0050660">
    <property type="term" value="F:flavin adenine dinucleotide binding"/>
    <property type="evidence" value="ECO:0007669"/>
    <property type="project" value="TreeGrafter"/>
</dbReference>
<feature type="region of interest" description="Disordered" evidence="2">
    <location>
        <begin position="590"/>
        <end position="612"/>
    </location>
</feature>
<dbReference type="SUPFAM" id="SSF54427">
    <property type="entry name" value="NTF2-like"/>
    <property type="match status" value="1"/>
</dbReference>
<dbReference type="Pfam" id="PF13738">
    <property type="entry name" value="Pyr_redox_3"/>
    <property type="match status" value="1"/>
</dbReference>
<dbReference type="PANTHER" id="PTHR43539:SF68">
    <property type="entry name" value="FLAVIN-BINDING MONOOXYGENASE-LIKE PROTEIN (AFU_ORTHOLOGUE AFUA_4G09220)"/>
    <property type="match status" value="1"/>
</dbReference>
<dbReference type="STRING" id="690566.Sphch_3344"/>
<evidence type="ECO:0000313" key="3">
    <source>
        <dbReference type="EMBL" id="AEG50940.1"/>
    </source>
</evidence>
<dbReference type="Gene3D" id="3.50.50.60">
    <property type="entry name" value="FAD/NAD(P)-binding domain"/>
    <property type="match status" value="1"/>
</dbReference>
<accession>F6F3C8</accession>
<dbReference type="KEGG" id="sch:Sphch_3344"/>
<proteinExistence type="predicted"/>
<sequence length="612" mass="67369">MTGWDELSPSVLRHIAESWLDALEEALTRNDIDRATALLKPDGYWRDLLTFNWDFTTAHGADQIRAMLVRAVQHDSPRNFRVEGAPRASMLGDIAPTLDFFFTFETKVALGRGHVRLVRDEGASGRSVAFTVLTSMNDLKDFPEPVGPTRLRELRENAPDAAGAGEAGDPDVVIVGAGQAGLMLGARLRQLNVKTLIVERGAKVGDTWRKRYRTLKLHNDIAMNHFPYLPFPENWPTYLSKDKVADWLEFYATAMDLDIATSTVFEDAKFDPVERVWTVKLMLADGTSRTLKAKHMVSAMGVAGLPRIPKIAGLDQFRRTLLHSSQPFDEIDVEGKKVVVVGAGTSAHDIAQNFCTRGGDVTMIQRSSITVLSLEPGAQRVYQLYRDNDGIRPINDTDVIGASIPFPLLARLHQPLSRSIQEQDRKLLDGLRKVGFLLDNGEDDSGFYMKLVRYHAGYYLNVGASDLIIEGKIKVRSGQGVARLTETQVILDDGSAIDADIVVLATGYHSLQEQVRKLFGSEVANRIGPIWGIGEDGEMRNMYAPTAQPNFYVLGGGFPTARYYSKFTALYIKADLEGLVPPGIMAKASKETSGASGGSGEVAPDPHWAYSS</sequence>
<gene>
    <name evidence="3" type="ORF">Sphch_3344</name>
</gene>
<dbReference type="SUPFAM" id="SSF51905">
    <property type="entry name" value="FAD/NAD(P)-binding domain"/>
    <property type="match status" value="1"/>
</dbReference>
<dbReference type="PRINTS" id="PR00411">
    <property type="entry name" value="PNDRDTASEI"/>
</dbReference>
<keyword evidence="1" id="KW-0560">Oxidoreductase</keyword>
<dbReference type="PANTHER" id="PTHR43539">
    <property type="entry name" value="FLAVIN-BINDING MONOOXYGENASE-LIKE PROTEIN (AFU_ORTHOLOGUE AFUA_4G09220)"/>
    <property type="match status" value="1"/>
</dbReference>
<dbReference type="InterPro" id="IPR036188">
    <property type="entry name" value="FAD/NAD-bd_sf"/>
</dbReference>
<dbReference type="Proteomes" id="UP000007150">
    <property type="component" value="Chromosome 2"/>
</dbReference>
<evidence type="ECO:0000256" key="1">
    <source>
        <dbReference type="ARBA" id="ARBA00023002"/>
    </source>
</evidence>
<evidence type="ECO:0000256" key="2">
    <source>
        <dbReference type="SAM" id="MobiDB-lite"/>
    </source>
</evidence>
<name>F6F3C8_SPHCR</name>
<dbReference type="RefSeq" id="WP_013849170.1">
    <property type="nucleotide sequence ID" value="NC_015594.1"/>
</dbReference>
<dbReference type="EMBL" id="CP002799">
    <property type="protein sequence ID" value="AEG50940.1"/>
    <property type="molecule type" value="Genomic_DNA"/>
</dbReference>
<dbReference type="InterPro" id="IPR050982">
    <property type="entry name" value="Auxin_biosynth/cation_transpt"/>
</dbReference>
<protein>
    <submittedName>
        <fullName evidence="3">FAD-dependent pyridine nucleotide-disulfide oxidoreductase</fullName>
    </submittedName>
</protein>
<dbReference type="AlphaFoldDB" id="F6F3C8"/>
<dbReference type="InterPro" id="IPR032710">
    <property type="entry name" value="NTF2-like_dom_sf"/>
</dbReference>